<dbReference type="InterPro" id="IPR032109">
    <property type="entry name" value="Big_3_5"/>
</dbReference>
<sequence>FFDGATLLGTGTLTGGVATLTTGALSTGTHEITAHYAGDANHAAATSPVLSQVIAPLSPGLSLVSSVNPAVLGSGVTFTATLAGGDGPTGEVSFFDGATLLGTGTLTGGAATLTTGALSTGTHEITAHYAGDANHAAATSPVLSQVIAPPPDTTPPTVLLSPITGPAGGVYTATATFSEPVTGLAAGNLALTNATATIAGGDEVFTLTLTPLADGPFSVAVPAGATQDLAGNDNTASTPVTALHDSTPPGIVSSQLTGPVGGVYTLRLTFSEPVNGLTASEIVATNATVTVSGSGTDYVIEITPVQDGPVSVMLPADRVQDAAGNGNAAASLASLTHITVYPSVTLSTAATAITSRAPITVSAAFSEAVTGLMLGEITVTGGSATALSGLGQSYDITIIPTGVGDVTVQIPAGVAHSSLGAANLVSNLLRVEGQIVALTEERVTTFMLHRADALLASQPDLIARLRGSAPGGLDIASRGIDGRFAFRNSWQSGIWADIHGRWNNDGGLQSDYLFGVIGAEFVSGPRLIFGAMLQFDRMTSTDATGFVRGQGWLAGPYVAGQIGDNPLFYEARLLYGQTRNRLSIDNGLTISGFETERWLGSVRLAGEMTRGALIFTPSLAISQTTDSHDGFIDGYGNPIAAQSVSLLQGELGLDVRRVYALERGVLTVNGGGSLVFSNGGLENLTSTAPIADTRGRAWLGFGYDSGRGLNWTGEVRLDGLGTGSITPQIGLTWRLDF</sequence>
<organism evidence="2 3">
    <name type="scientific">Pararhodobacter aggregans</name>
    <dbReference type="NCBI Taxonomy" id="404875"/>
    <lineage>
        <taxon>Bacteria</taxon>
        <taxon>Pseudomonadati</taxon>
        <taxon>Pseudomonadota</taxon>
        <taxon>Alphaproteobacteria</taxon>
        <taxon>Rhodobacterales</taxon>
        <taxon>Paracoccaceae</taxon>
        <taxon>Pararhodobacter</taxon>
    </lineage>
</organism>
<evidence type="ECO:0000313" key="3">
    <source>
        <dbReference type="Proteomes" id="UP000244810"/>
    </source>
</evidence>
<dbReference type="SMART" id="SM00869">
    <property type="entry name" value="Autotransporter"/>
    <property type="match status" value="1"/>
</dbReference>
<evidence type="ECO:0000313" key="2">
    <source>
        <dbReference type="EMBL" id="PVE46968.1"/>
    </source>
</evidence>
<dbReference type="PANTHER" id="PTHR34677">
    <property type="match status" value="1"/>
</dbReference>
<dbReference type="InterPro" id="IPR036709">
    <property type="entry name" value="Autotransporte_beta_dom_sf"/>
</dbReference>
<dbReference type="InterPro" id="IPR005546">
    <property type="entry name" value="Autotransporte_beta"/>
</dbReference>
<dbReference type="AlphaFoldDB" id="A0A2T7UQT6"/>
<dbReference type="Gene3D" id="2.40.128.130">
    <property type="entry name" value="Autotransporter beta-domain"/>
    <property type="match status" value="1"/>
</dbReference>
<accession>A0A2T7UQT6</accession>
<feature type="non-terminal residue" evidence="2">
    <location>
        <position position="1"/>
    </location>
</feature>
<name>A0A2T7UQT6_9RHOB</name>
<evidence type="ECO:0000259" key="1">
    <source>
        <dbReference type="PROSITE" id="PS51208"/>
    </source>
</evidence>
<gene>
    <name evidence="2" type="ORF">DDE23_14950</name>
</gene>
<dbReference type="PROSITE" id="PS51208">
    <property type="entry name" value="AUTOTRANSPORTER"/>
    <property type="match status" value="1"/>
</dbReference>
<reference evidence="2 3" key="1">
    <citation type="journal article" date="2011" name="Syst. Appl. Microbiol.">
        <title>Defluviimonas denitrificans gen. nov., sp. nov., and Pararhodobacter aggregans gen. nov., sp. nov., non-phototrophic Rhodobacteraceae from the biofilter of a marine aquaculture.</title>
        <authorList>
            <person name="Foesel B.U."/>
            <person name="Drake H.L."/>
            <person name="Schramm A."/>
        </authorList>
    </citation>
    <scope>NUCLEOTIDE SEQUENCE [LARGE SCALE GENOMIC DNA]</scope>
    <source>
        <strain evidence="2 3">D1-19</strain>
    </source>
</reference>
<dbReference type="Gene3D" id="2.60.40.10">
    <property type="entry name" value="Immunoglobulins"/>
    <property type="match status" value="2"/>
</dbReference>
<comment type="caution">
    <text evidence="2">The sequence shown here is derived from an EMBL/GenBank/DDBJ whole genome shotgun (WGS) entry which is preliminary data.</text>
</comment>
<dbReference type="PANTHER" id="PTHR34677:SF3">
    <property type="entry name" value="BACTERIAL IG-LIKE DOMAIN-CONTAINING PROTEIN"/>
    <property type="match status" value="1"/>
</dbReference>
<feature type="domain" description="Autotransporter" evidence="1">
    <location>
        <begin position="487"/>
        <end position="735"/>
    </location>
</feature>
<proteinExistence type="predicted"/>
<dbReference type="InterPro" id="IPR044048">
    <property type="entry name" value="Big_12"/>
</dbReference>
<dbReference type="Proteomes" id="UP000244810">
    <property type="component" value="Unassembled WGS sequence"/>
</dbReference>
<dbReference type="InterPro" id="IPR013783">
    <property type="entry name" value="Ig-like_fold"/>
</dbReference>
<keyword evidence="3" id="KW-1185">Reference proteome</keyword>
<dbReference type="SUPFAM" id="SSF103515">
    <property type="entry name" value="Autotransporter"/>
    <property type="match status" value="1"/>
</dbReference>
<dbReference type="RefSeq" id="WP_192883733.1">
    <property type="nucleotide sequence ID" value="NZ_QDDR01000007.1"/>
</dbReference>
<protein>
    <recommendedName>
        <fullName evidence="1">Autotransporter domain-containing protein</fullName>
    </recommendedName>
</protein>
<dbReference type="Pfam" id="PF19078">
    <property type="entry name" value="Big_12"/>
    <property type="match status" value="3"/>
</dbReference>
<dbReference type="Pfam" id="PF16640">
    <property type="entry name" value="Big_3_5"/>
    <property type="match status" value="2"/>
</dbReference>
<dbReference type="EMBL" id="QDDR01000007">
    <property type="protein sequence ID" value="PVE46968.1"/>
    <property type="molecule type" value="Genomic_DNA"/>
</dbReference>